<evidence type="ECO:0000313" key="3">
    <source>
        <dbReference type="Proteomes" id="UP000320390"/>
    </source>
</evidence>
<dbReference type="Proteomes" id="UP000320390">
    <property type="component" value="Chromosome"/>
</dbReference>
<name>A0A518EWN7_9BACT</name>
<dbReference type="AlphaFoldDB" id="A0A518EWN7"/>
<organism evidence="2 3">
    <name type="scientific">Saltatorellus ferox</name>
    <dbReference type="NCBI Taxonomy" id="2528018"/>
    <lineage>
        <taxon>Bacteria</taxon>
        <taxon>Pseudomonadati</taxon>
        <taxon>Planctomycetota</taxon>
        <taxon>Planctomycetia</taxon>
        <taxon>Planctomycetia incertae sedis</taxon>
        <taxon>Saltatorellus</taxon>
    </lineage>
</organism>
<evidence type="ECO:0000256" key="1">
    <source>
        <dbReference type="SAM" id="SignalP"/>
    </source>
</evidence>
<dbReference type="RefSeq" id="WP_145201244.1">
    <property type="nucleotide sequence ID" value="NZ_CP036434.1"/>
</dbReference>
<feature type="chain" id="PRO_5022091685" evidence="1">
    <location>
        <begin position="21"/>
        <end position="266"/>
    </location>
</feature>
<keyword evidence="1" id="KW-0732">Signal</keyword>
<reference evidence="2 3" key="1">
    <citation type="submission" date="2019-02" db="EMBL/GenBank/DDBJ databases">
        <title>Deep-cultivation of Planctomycetes and their phenomic and genomic characterization uncovers novel biology.</title>
        <authorList>
            <person name="Wiegand S."/>
            <person name="Jogler M."/>
            <person name="Boedeker C."/>
            <person name="Pinto D."/>
            <person name="Vollmers J."/>
            <person name="Rivas-Marin E."/>
            <person name="Kohn T."/>
            <person name="Peeters S.H."/>
            <person name="Heuer A."/>
            <person name="Rast P."/>
            <person name="Oberbeckmann S."/>
            <person name="Bunk B."/>
            <person name="Jeske O."/>
            <person name="Meyerdierks A."/>
            <person name="Storesund J.E."/>
            <person name="Kallscheuer N."/>
            <person name="Luecker S."/>
            <person name="Lage O.M."/>
            <person name="Pohl T."/>
            <person name="Merkel B.J."/>
            <person name="Hornburger P."/>
            <person name="Mueller R.-W."/>
            <person name="Bruemmer F."/>
            <person name="Labrenz M."/>
            <person name="Spormann A.M."/>
            <person name="Op den Camp H."/>
            <person name="Overmann J."/>
            <person name="Amann R."/>
            <person name="Jetten M.S.M."/>
            <person name="Mascher T."/>
            <person name="Medema M.H."/>
            <person name="Devos D.P."/>
            <person name="Kaster A.-K."/>
            <person name="Ovreas L."/>
            <person name="Rohde M."/>
            <person name="Galperin M.Y."/>
            <person name="Jogler C."/>
        </authorList>
    </citation>
    <scope>NUCLEOTIDE SEQUENCE [LARGE SCALE GENOMIC DNA]</scope>
    <source>
        <strain evidence="2 3">Poly30</strain>
    </source>
</reference>
<protein>
    <submittedName>
        <fullName evidence="2">Uncharacterized protein</fullName>
    </submittedName>
</protein>
<accession>A0A518EWN7</accession>
<evidence type="ECO:0000313" key="2">
    <source>
        <dbReference type="EMBL" id="QDV08490.1"/>
    </source>
</evidence>
<proteinExistence type="predicted"/>
<feature type="signal peptide" evidence="1">
    <location>
        <begin position="1"/>
        <end position="20"/>
    </location>
</feature>
<dbReference type="EMBL" id="CP036434">
    <property type="protein sequence ID" value="QDV08490.1"/>
    <property type="molecule type" value="Genomic_DNA"/>
</dbReference>
<sequence length="266" mass="26802" precursor="true">MTRSPLTTLLALAAYLFPLACLLGSDAAAQGLVQVYLGGVVQAPASEPDTDGDASGDDASVSIGSHGHLVEIEVDALAGQLPAELLLHLHVAHGTTGLDLLQLVASRLERVGIIATLTGAATAEGAGAHATSGSLWIDAATRVHLRLGGGLVGEVSCVEGPPTAIRLIPGSAIGGPATVSVAASTAIVMPGRRPIRGRATFSASVADAENSAEAATALWTAATNRWVSERPGSDTWRPIKMASGATITGVSVRAAGRSDWGLEVSL</sequence>
<keyword evidence="3" id="KW-1185">Reference proteome</keyword>
<gene>
    <name evidence="2" type="ORF">Poly30_40370</name>
</gene>